<dbReference type="InterPro" id="IPR011766">
    <property type="entry name" value="TPP_enzyme_TPP-bd"/>
</dbReference>
<dbReference type="EMBL" id="BMAO01021483">
    <property type="protein sequence ID" value="GFQ74833.1"/>
    <property type="molecule type" value="Genomic_DNA"/>
</dbReference>
<keyword evidence="3" id="KW-0460">Magnesium</keyword>
<sequence>LDAGTFGTMGVGLGSAIAAALWCEDNFPEKRVICIQGDSAFGFSGMEMGTIYRYRLPVIVIVFNNGGIYFGLEEDSMKALHEEEMHLALSVPPNSLSLSAKYDKICEIFGGKGFNVKTVEELRNALQECLKVKQPCVINVIISPSSQKKPQDFPWLTRSHL</sequence>
<comment type="cofactor">
    <cofactor evidence="1">
        <name>thiamine diphosphate</name>
        <dbReference type="ChEBI" id="CHEBI:58937"/>
    </cofactor>
</comment>
<feature type="domain" description="Thiamine pyrophosphate enzyme TPP-binding" evidence="8">
    <location>
        <begin position="2"/>
        <end position="140"/>
    </location>
</feature>
<proteinExistence type="predicted"/>
<organism evidence="9 10">
    <name type="scientific">Trichonephila clavata</name>
    <name type="common">Joro spider</name>
    <name type="synonym">Nephila clavata</name>
    <dbReference type="NCBI Taxonomy" id="2740835"/>
    <lineage>
        <taxon>Eukaryota</taxon>
        <taxon>Metazoa</taxon>
        <taxon>Ecdysozoa</taxon>
        <taxon>Arthropoda</taxon>
        <taxon>Chelicerata</taxon>
        <taxon>Arachnida</taxon>
        <taxon>Araneae</taxon>
        <taxon>Araneomorphae</taxon>
        <taxon>Entelegynae</taxon>
        <taxon>Araneoidea</taxon>
        <taxon>Nephilidae</taxon>
        <taxon>Trichonephila</taxon>
    </lineage>
</organism>
<dbReference type="Gene3D" id="3.40.50.970">
    <property type="match status" value="1"/>
</dbReference>
<dbReference type="GO" id="GO:0005777">
    <property type="term" value="C:peroxisome"/>
    <property type="evidence" value="ECO:0007669"/>
    <property type="project" value="TreeGrafter"/>
</dbReference>
<dbReference type="GO" id="GO:0046872">
    <property type="term" value="F:metal ion binding"/>
    <property type="evidence" value="ECO:0007669"/>
    <property type="project" value="UniProtKB-KW"/>
</dbReference>
<dbReference type="AlphaFoldDB" id="A0A8X6G5N7"/>
<evidence type="ECO:0000313" key="9">
    <source>
        <dbReference type="EMBL" id="GFQ74833.1"/>
    </source>
</evidence>
<dbReference type="GO" id="GO:0030976">
    <property type="term" value="F:thiamine pyrophosphate binding"/>
    <property type="evidence" value="ECO:0007669"/>
    <property type="project" value="InterPro"/>
</dbReference>
<dbReference type="Proteomes" id="UP000887116">
    <property type="component" value="Unassembled WGS sequence"/>
</dbReference>
<dbReference type="PANTHER" id="PTHR43710:SF2">
    <property type="entry name" value="2-HYDROXYACYL-COA LYASE 1"/>
    <property type="match status" value="1"/>
</dbReference>
<dbReference type="SUPFAM" id="SSF52518">
    <property type="entry name" value="Thiamin diphosphate-binding fold (THDP-binding)"/>
    <property type="match status" value="1"/>
</dbReference>
<gene>
    <name evidence="9" type="primary">Hacl1</name>
    <name evidence="9" type="ORF">TNCT_233731</name>
</gene>
<dbReference type="EC" id="4.1.2.63" evidence="7"/>
<evidence type="ECO:0000256" key="1">
    <source>
        <dbReference type="ARBA" id="ARBA00001964"/>
    </source>
</evidence>
<evidence type="ECO:0000256" key="2">
    <source>
        <dbReference type="ARBA" id="ARBA00022723"/>
    </source>
</evidence>
<evidence type="ECO:0000259" key="8">
    <source>
        <dbReference type="Pfam" id="PF02775"/>
    </source>
</evidence>
<dbReference type="OrthoDB" id="16262at2759"/>
<protein>
    <recommendedName>
        <fullName evidence="7">2-hydroxyacyl-CoA lyase</fullName>
        <ecNumber evidence="7">4.1.2.63</ecNumber>
    </recommendedName>
</protein>
<keyword evidence="2" id="KW-0479">Metal-binding</keyword>
<feature type="non-terminal residue" evidence="9">
    <location>
        <position position="161"/>
    </location>
</feature>
<dbReference type="Pfam" id="PF02775">
    <property type="entry name" value="TPP_enzyme_C"/>
    <property type="match status" value="1"/>
</dbReference>
<evidence type="ECO:0000256" key="4">
    <source>
        <dbReference type="ARBA" id="ARBA00023239"/>
    </source>
</evidence>
<reference evidence="9" key="1">
    <citation type="submission" date="2020-07" db="EMBL/GenBank/DDBJ databases">
        <title>Multicomponent nature underlies the extraordinary mechanical properties of spider dragline silk.</title>
        <authorList>
            <person name="Kono N."/>
            <person name="Nakamura H."/>
            <person name="Mori M."/>
            <person name="Yoshida Y."/>
            <person name="Ohtoshi R."/>
            <person name="Malay A.D."/>
            <person name="Moran D.A.P."/>
            <person name="Tomita M."/>
            <person name="Numata K."/>
            <person name="Arakawa K."/>
        </authorList>
    </citation>
    <scope>NUCLEOTIDE SEQUENCE</scope>
</reference>
<evidence type="ECO:0000256" key="7">
    <source>
        <dbReference type="ARBA" id="ARBA00044518"/>
    </source>
</evidence>
<comment type="catalytic activity">
    <reaction evidence="5">
        <text>a 2-hydroxy-3-methyl fatty acyl-CoA = a 2-methyl-branched fatty aldehyde + formyl-CoA</text>
        <dbReference type="Rhea" id="RHEA:25375"/>
        <dbReference type="ChEBI" id="CHEBI:49188"/>
        <dbReference type="ChEBI" id="CHEBI:57376"/>
        <dbReference type="ChEBI" id="CHEBI:58783"/>
        <dbReference type="EC" id="4.1.2.63"/>
    </reaction>
    <physiologicalReaction direction="left-to-right" evidence="5">
        <dbReference type="Rhea" id="RHEA:25376"/>
    </physiologicalReaction>
</comment>
<dbReference type="GO" id="GO:0106359">
    <property type="term" value="F:2-hydroxyacyl-CoA lyase activity"/>
    <property type="evidence" value="ECO:0007669"/>
    <property type="project" value="UniProtKB-EC"/>
</dbReference>
<dbReference type="CDD" id="cd02004">
    <property type="entry name" value="TPP_BZL_OCoD_HPCL"/>
    <property type="match status" value="1"/>
</dbReference>
<evidence type="ECO:0000256" key="5">
    <source>
        <dbReference type="ARBA" id="ARBA00044451"/>
    </source>
</evidence>
<dbReference type="PANTHER" id="PTHR43710">
    <property type="entry name" value="2-HYDROXYACYL-COA LYASE"/>
    <property type="match status" value="1"/>
</dbReference>
<dbReference type="InterPro" id="IPR045025">
    <property type="entry name" value="HACL1-like"/>
</dbReference>
<accession>A0A8X6G5N7</accession>
<dbReference type="GO" id="GO:0001561">
    <property type="term" value="P:fatty acid alpha-oxidation"/>
    <property type="evidence" value="ECO:0007669"/>
    <property type="project" value="TreeGrafter"/>
</dbReference>
<name>A0A8X6G5N7_TRICU</name>
<evidence type="ECO:0000256" key="6">
    <source>
        <dbReference type="ARBA" id="ARBA00044454"/>
    </source>
</evidence>
<comment type="caution">
    <text evidence="9">The sequence shown here is derived from an EMBL/GenBank/DDBJ whole genome shotgun (WGS) entry which is preliminary data.</text>
</comment>
<keyword evidence="10" id="KW-1185">Reference proteome</keyword>
<comment type="catalytic activity">
    <reaction evidence="6">
        <text>an (R)-2-hydroxy-long-chain-fatty acyl-CoA = a long-chain fatty aldehyde + formyl-CoA</text>
        <dbReference type="Rhea" id="RHEA:67444"/>
        <dbReference type="ChEBI" id="CHEBI:17176"/>
        <dbReference type="ChEBI" id="CHEBI:57376"/>
        <dbReference type="ChEBI" id="CHEBI:170012"/>
        <dbReference type="EC" id="4.1.2.63"/>
    </reaction>
    <physiologicalReaction direction="left-to-right" evidence="6">
        <dbReference type="Rhea" id="RHEA:67445"/>
    </physiologicalReaction>
</comment>
<keyword evidence="4 9" id="KW-0456">Lyase</keyword>
<evidence type="ECO:0000256" key="3">
    <source>
        <dbReference type="ARBA" id="ARBA00022842"/>
    </source>
</evidence>
<evidence type="ECO:0000313" key="10">
    <source>
        <dbReference type="Proteomes" id="UP000887116"/>
    </source>
</evidence>
<dbReference type="InterPro" id="IPR029061">
    <property type="entry name" value="THDP-binding"/>
</dbReference>